<reference evidence="1 2" key="1">
    <citation type="submission" date="2020-11" db="EMBL/GenBank/DDBJ databases">
        <title>Vibrio nitrifigilis sp. nov., a marine nitrogen-fixing bacterium isolated from the lagoon sediment of an islet inside an atoll.</title>
        <authorList>
            <person name="Wang L.-T."/>
            <person name="Shieh W.Y."/>
        </authorList>
    </citation>
    <scope>NUCLEOTIDE SEQUENCE [LARGE SCALE GENOMIC DNA]</scope>
    <source>
        <strain evidence="1 2">NFV-1</strain>
    </source>
</reference>
<organism evidence="1 2">
    <name type="scientific">Vibrio nitrifigilis</name>
    <dbReference type="NCBI Taxonomy" id="2789781"/>
    <lineage>
        <taxon>Bacteria</taxon>
        <taxon>Pseudomonadati</taxon>
        <taxon>Pseudomonadota</taxon>
        <taxon>Gammaproteobacteria</taxon>
        <taxon>Vibrionales</taxon>
        <taxon>Vibrionaceae</taxon>
        <taxon>Vibrio</taxon>
    </lineage>
</organism>
<comment type="caution">
    <text evidence="1">The sequence shown here is derived from an EMBL/GenBank/DDBJ whole genome shotgun (WGS) entry which is preliminary data.</text>
</comment>
<dbReference type="EMBL" id="JADPMR010000001">
    <property type="protein sequence ID" value="MBF9000555.1"/>
    <property type="molecule type" value="Genomic_DNA"/>
</dbReference>
<protein>
    <submittedName>
        <fullName evidence="1">Uncharacterized protein</fullName>
    </submittedName>
</protein>
<proteinExistence type="predicted"/>
<name>A0ABS0GDR5_9VIBR</name>
<dbReference type="RefSeq" id="WP_196123192.1">
    <property type="nucleotide sequence ID" value="NZ_JADPMR010000001.1"/>
</dbReference>
<gene>
    <name evidence="1" type="ORF">I1A42_08275</name>
</gene>
<keyword evidence="2" id="KW-1185">Reference proteome</keyword>
<accession>A0ABS0GDR5</accession>
<evidence type="ECO:0000313" key="1">
    <source>
        <dbReference type="EMBL" id="MBF9000555.1"/>
    </source>
</evidence>
<sequence length="194" mass="22110">MDIDDLIDSVREMISDVAIEIDLDEELYPIVSVTNSSDYNSVIDSLYMLEDTQLAKHAFVARSNELSFGELYLYFYGVLNSIYMQQQAILVILRKMGISFDANELRQCKVFDIRNSFAAHGANRGGRGETEHSFILDRHALQIGKVSGYSANHDQGDVFHDVYVSDLLSEWDKVLSKHLGFIHSKVKYNVEYVI</sequence>
<dbReference type="Proteomes" id="UP000597206">
    <property type="component" value="Unassembled WGS sequence"/>
</dbReference>
<evidence type="ECO:0000313" key="2">
    <source>
        <dbReference type="Proteomes" id="UP000597206"/>
    </source>
</evidence>